<accession>A0A9N9WHC6</accession>
<organism evidence="1 2">
    <name type="scientific">Diatraea saccharalis</name>
    <name type="common">sugarcane borer</name>
    <dbReference type="NCBI Taxonomy" id="40085"/>
    <lineage>
        <taxon>Eukaryota</taxon>
        <taxon>Metazoa</taxon>
        <taxon>Ecdysozoa</taxon>
        <taxon>Arthropoda</taxon>
        <taxon>Hexapoda</taxon>
        <taxon>Insecta</taxon>
        <taxon>Pterygota</taxon>
        <taxon>Neoptera</taxon>
        <taxon>Endopterygota</taxon>
        <taxon>Lepidoptera</taxon>
        <taxon>Glossata</taxon>
        <taxon>Ditrysia</taxon>
        <taxon>Pyraloidea</taxon>
        <taxon>Crambidae</taxon>
        <taxon>Crambinae</taxon>
        <taxon>Diatraea</taxon>
    </lineage>
</organism>
<protein>
    <submittedName>
        <fullName evidence="1">Uncharacterized protein</fullName>
    </submittedName>
</protein>
<dbReference type="EMBL" id="OU893335">
    <property type="protein sequence ID" value="CAG9791818.1"/>
    <property type="molecule type" value="Genomic_DNA"/>
</dbReference>
<dbReference type="OrthoDB" id="1101576at2759"/>
<dbReference type="PANTHER" id="PTHR45913">
    <property type="entry name" value="EPM2A-INTERACTING PROTEIN 1"/>
    <property type="match status" value="1"/>
</dbReference>
<proteinExistence type="predicted"/>
<dbReference type="AlphaFoldDB" id="A0A9N9WHC6"/>
<reference evidence="1" key="1">
    <citation type="submission" date="2021-12" db="EMBL/GenBank/DDBJ databases">
        <authorList>
            <person name="King R."/>
        </authorList>
    </citation>
    <scope>NUCLEOTIDE SEQUENCE</scope>
</reference>
<gene>
    <name evidence="1" type="ORF">DIATSA_LOCUS9407</name>
</gene>
<dbReference type="Proteomes" id="UP001153714">
    <property type="component" value="Chromosome 4"/>
</dbReference>
<name>A0A9N9WHC6_9NEOP</name>
<sequence length="124" mass="14568">MLLVTKKYNLERHYRQTMLVIGSIRGDYLLKKRRELFNRQNIFVKRHNELESMVIVSYEISLLLAKQKKPFSDGEIVKEALTIFALNCEDKNVKAQADSVSLSRHTFTRRKRWPLISAGRSKKS</sequence>
<dbReference type="PANTHER" id="PTHR45913:SF21">
    <property type="entry name" value="DUF4371 DOMAIN-CONTAINING PROTEIN"/>
    <property type="match status" value="1"/>
</dbReference>
<evidence type="ECO:0000313" key="2">
    <source>
        <dbReference type="Proteomes" id="UP001153714"/>
    </source>
</evidence>
<evidence type="ECO:0000313" key="1">
    <source>
        <dbReference type="EMBL" id="CAG9791818.1"/>
    </source>
</evidence>
<reference evidence="1" key="2">
    <citation type="submission" date="2022-10" db="EMBL/GenBank/DDBJ databases">
        <authorList>
            <consortium name="ENA_rothamsted_submissions"/>
            <consortium name="culmorum"/>
            <person name="King R."/>
        </authorList>
    </citation>
    <scope>NUCLEOTIDE SEQUENCE</scope>
</reference>
<keyword evidence="2" id="KW-1185">Reference proteome</keyword>